<feature type="transmembrane region" description="Helical" evidence="2">
    <location>
        <begin position="47"/>
        <end position="69"/>
    </location>
</feature>
<feature type="transmembrane region" description="Helical" evidence="2">
    <location>
        <begin position="217"/>
        <end position="234"/>
    </location>
</feature>
<keyword evidence="4" id="KW-0645">Protease</keyword>
<dbReference type="Proteomes" id="UP000275401">
    <property type="component" value="Unassembled WGS sequence"/>
</dbReference>
<feature type="domain" description="CAAX prenyl protease 2/Lysostaphin resistance protein A-like" evidence="3">
    <location>
        <begin position="108"/>
        <end position="205"/>
    </location>
</feature>
<feature type="transmembrane region" description="Helical" evidence="2">
    <location>
        <begin position="12"/>
        <end position="35"/>
    </location>
</feature>
<keyword evidence="4" id="KW-0378">Hydrolase</keyword>
<evidence type="ECO:0000256" key="1">
    <source>
        <dbReference type="SAM" id="MobiDB-lite"/>
    </source>
</evidence>
<keyword evidence="2" id="KW-0812">Transmembrane</keyword>
<dbReference type="InterPro" id="IPR003675">
    <property type="entry name" value="Rce1/LyrA-like_dom"/>
</dbReference>
<dbReference type="Pfam" id="PF02517">
    <property type="entry name" value="Rce1-like"/>
    <property type="match status" value="1"/>
</dbReference>
<feature type="region of interest" description="Disordered" evidence="1">
    <location>
        <begin position="242"/>
        <end position="261"/>
    </location>
</feature>
<reference evidence="4 5" key="1">
    <citation type="submission" date="2018-11" db="EMBL/GenBank/DDBJ databases">
        <title>The Potential of Streptomyces as Biocontrol Agents against the Tomato grey mould, Botrytis cinerea (Gray mold) Frontiers in Microbiology.</title>
        <authorList>
            <person name="Li D."/>
        </authorList>
    </citation>
    <scope>NUCLEOTIDE SEQUENCE [LARGE SCALE GENOMIC DNA]</scope>
    <source>
        <strain evidence="4 5">NEAU-LD23</strain>
    </source>
</reference>
<dbReference type="AlphaFoldDB" id="A0A3M8T8Q2"/>
<organism evidence="4 5">
    <name type="scientific">Streptomyces botrytidirepellens</name>
    <dbReference type="NCBI Taxonomy" id="2486417"/>
    <lineage>
        <taxon>Bacteria</taxon>
        <taxon>Bacillati</taxon>
        <taxon>Actinomycetota</taxon>
        <taxon>Actinomycetes</taxon>
        <taxon>Kitasatosporales</taxon>
        <taxon>Streptomycetaceae</taxon>
        <taxon>Streptomyces</taxon>
    </lineage>
</organism>
<name>A0A3M8T8Q2_9ACTN</name>
<evidence type="ECO:0000313" key="4">
    <source>
        <dbReference type="EMBL" id="RNF87914.1"/>
    </source>
</evidence>
<protein>
    <submittedName>
        <fullName evidence="4">CPBP family intramembrane metalloprotease</fullName>
    </submittedName>
</protein>
<dbReference type="GO" id="GO:0004175">
    <property type="term" value="F:endopeptidase activity"/>
    <property type="evidence" value="ECO:0007669"/>
    <property type="project" value="UniProtKB-ARBA"/>
</dbReference>
<keyword evidence="5" id="KW-1185">Reference proteome</keyword>
<comment type="caution">
    <text evidence="4">The sequence shown here is derived from an EMBL/GenBank/DDBJ whole genome shotgun (WGS) entry which is preliminary data.</text>
</comment>
<keyword evidence="2" id="KW-1133">Transmembrane helix</keyword>
<accession>A0A3M8T8Q2</accession>
<dbReference type="GO" id="GO:0008237">
    <property type="term" value="F:metallopeptidase activity"/>
    <property type="evidence" value="ECO:0007669"/>
    <property type="project" value="UniProtKB-KW"/>
</dbReference>
<dbReference type="RefSeq" id="WP_123107341.1">
    <property type="nucleotide sequence ID" value="NZ_RIBZ01000811.1"/>
</dbReference>
<dbReference type="GO" id="GO:0080120">
    <property type="term" value="P:CAAX-box protein maturation"/>
    <property type="evidence" value="ECO:0007669"/>
    <property type="project" value="UniProtKB-ARBA"/>
</dbReference>
<evidence type="ECO:0000256" key="2">
    <source>
        <dbReference type="SAM" id="Phobius"/>
    </source>
</evidence>
<evidence type="ECO:0000259" key="3">
    <source>
        <dbReference type="Pfam" id="PF02517"/>
    </source>
</evidence>
<feature type="transmembrane region" description="Helical" evidence="2">
    <location>
        <begin position="174"/>
        <end position="197"/>
    </location>
</feature>
<feature type="transmembrane region" description="Helical" evidence="2">
    <location>
        <begin position="141"/>
        <end position="162"/>
    </location>
</feature>
<evidence type="ECO:0000313" key="5">
    <source>
        <dbReference type="Proteomes" id="UP000275401"/>
    </source>
</evidence>
<gene>
    <name evidence="4" type="ORF">EEJ42_41665</name>
</gene>
<dbReference type="GO" id="GO:0006508">
    <property type="term" value="P:proteolysis"/>
    <property type="evidence" value="ECO:0007669"/>
    <property type="project" value="UniProtKB-KW"/>
</dbReference>
<dbReference type="EMBL" id="RIBZ01000811">
    <property type="protein sequence ID" value="RNF87914.1"/>
    <property type="molecule type" value="Genomic_DNA"/>
</dbReference>
<proteinExistence type="predicted"/>
<keyword evidence="4" id="KW-0482">Metalloprotease</keyword>
<sequence length="261" mass="27889">MGSRWKGHVTRHPLLGAVELTLAWHVVLVLFAKVVLPPLAPSWFPDLGAAVVNAVCFAGVWCVLWRWGWLRASGVATPGRLRRWWLGAPMLLVACSYAVAGLDGSASVIVSSLVSLLWVGINEEAHSRGLVQQALGPLGAMRAAVAVGVLFGVGHVQNYLFFGASLDDTLWQMLSAGLFGFACAGLRHAIGSVWPLVLVHGLDDFFQIRSPGSAPDWWQATVYVFYVAFGVWLLRRYGADGGGAASGGKPGERTEQAGALD</sequence>
<keyword evidence="2" id="KW-0472">Membrane</keyword>